<evidence type="ECO:0000256" key="7">
    <source>
        <dbReference type="ARBA" id="ARBA00023004"/>
    </source>
</evidence>
<feature type="binding site" description="covalent" evidence="9">
    <location>
        <position position="40"/>
    </location>
    <ligand>
        <name>heme c</name>
        <dbReference type="ChEBI" id="CHEBI:61717"/>
    </ligand>
</feature>
<keyword evidence="12" id="KW-0732">Signal</keyword>
<keyword evidence="7 9" id="KW-0408">Iron</keyword>
<evidence type="ECO:0000313" key="15">
    <source>
        <dbReference type="Proteomes" id="UP000004949"/>
    </source>
</evidence>
<organism evidence="14 15">
    <name type="scientific">Gluconobacter morbifer G707</name>
    <dbReference type="NCBI Taxonomy" id="1088869"/>
    <lineage>
        <taxon>Bacteria</taxon>
        <taxon>Pseudomonadati</taxon>
        <taxon>Pseudomonadota</taxon>
        <taxon>Alphaproteobacteria</taxon>
        <taxon>Acetobacterales</taxon>
        <taxon>Acetobacteraceae</taxon>
        <taxon>Gluconobacter</taxon>
    </lineage>
</organism>
<dbReference type="OrthoDB" id="9808471at2"/>
<keyword evidence="4 11" id="KW-0812">Transmembrane</keyword>
<gene>
    <name evidence="14" type="ORF">GMO_01690</name>
</gene>
<evidence type="ECO:0000256" key="10">
    <source>
        <dbReference type="SAM" id="MobiDB-lite"/>
    </source>
</evidence>
<dbReference type="AlphaFoldDB" id="G6XFA4"/>
<feature type="transmembrane region" description="Helical" evidence="11">
    <location>
        <begin position="207"/>
        <end position="225"/>
    </location>
</feature>
<comment type="cofactor">
    <cofactor evidence="9">
        <name>heme c</name>
        <dbReference type="ChEBI" id="CHEBI:61717"/>
    </cofactor>
    <text evidence="9">Binds 1 heme c group covalently per subunit.</text>
</comment>
<comment type="caution">
    <text evidence="14">The sequence shown here is derived from an EMBL/GenBank/DDBJ whole genome shotgun (WGS) entry which is preliminary data.</text>
</comment>
<keyword evidence="5 9" id="KW-0479">Metal-binding</keyword>
<feature type="binding site" description="covalent" evidence="9">
    <location>
        <position position="43"/>
    </location>
    <ligand>
        <name>heme c</name>
        <dbReference type="ChEBI" id="CHEBI:61717"/>
    </ligand>
</feature>
<feature type="compositionally biased region" description="Basic and acidic residues" evidence="10">
    <location>
        <begin position="82"/>
        <end position="91"/>
    </location>
</feature>
<dbReference type="PROSITE" id="PS51007">
    <property type="entry name" value="CYTC"/>
    <property type="match status" value="1"/>
</dbReference>
<dbReference type="GO" id="GO:0046872">
    <property type="term" value="F:metal ion binding"/>
    <property type="evidence" value="ECO:0007669"/>
    <property type="project" value="UniProtKB-KW"/>
</dbReference>
<evidence type="ECO:0000256" key="6">
    <source>
        <dbReference type="ARBA" id="ARBA00022989"/>
    </source>
</evidence>
<dbReference type="GO" id="GO:0016020">
    <property type="term" value="C:membrane"/>
    <property type="evidence" value="ECO:0007669"/>
    <property type="project" value="UniProtKB-SubCell"/>
</dbReference>
<dbReference type="SUPFAM" id="SSF46626">
    <property type="entry name" value="Cytochrome c"/>
    <property type="match status" value="1"/>
</dbReference>
<keyword evidence="15" id="KW-1185">Reference proteome</keyword>
<evidence type="ECO:0000259" key="13">
    <source>
        <dbReference type="PROSITE" id="PS51007"/>
    </source>
</evidence>
<evidence type="ECO:0000256" key="2">
    <source>
        <dbReference type="ARBA" id="ARBA00016165"/>
    </source>
</evidence>
<dbReference type="RefSeq" id="WP_008850320.1">
    <property type="nucleotide sequence ID" value="NZ_AGQV01000001.1"/>
</dbReference>
<dbReference type="GO" id="GO:0009055">
    <property type="term" value="F:electron transfer activity"/>
    <property type="evidence" value="ECO:0007669"/>
    <property type="project" value="InterPro"/>
</dbReference>
<accession>G6XFA4</accession>
<dbReference type="EMBL" id="AGQV01000001">
    <property type="protein sequence ID" value="EHH68862.1"/>
    <property type="molecule type" value="Genomic_DNA"/>
</dbReference>
<evidence type="ECO:0000256" key="4">
    <source>
        <dbReference type="ARBA" id="ARBA00022692"/>
    </source>
</evidence>
<dbReference type="PANTHER" id="PTHR10266">
    <property type="entry name" value="CYTOCHROME C1"/>
    <property type="match status" value="1"/>
</dbReference>
<dbReference type="InterPro" id="IPR009056">
    <property type="entry name" value="Cyt_c-like_dom"/>
</dbReference>
<keyword evidence="6 11" id="KW-1133">Transmembrane helix</keyword>
<comment type="subcellular location">
    <subcellularLocation>
        <location evidence="1">Membrane</location>
    </subcellularLocation>
</comment>
<dbReference type="InterPro" id="IPR002326">
    <property type="entry name" value="Cyt_c1"/>
</dbReference>
<feature type="domain" description="Cytochrome c" evidence="13">
    <location>
        <begin position="27"/>
        <end position="197"/>
    </location>
</feature>
<sequence length="234" mass="25961">MTRFPFSLLLLLLLSGFSSATAAPRNTPEQRGLMVYQQVCSACHGMASVTYEDMTAFDLPPTDIKGWAGQHQMPDGLDDDGDPKTRPARPADHILSPYPSEAMARMANHGIIPPDFSRLALTLPGGAAQIRRILTSYSEPPSGVHLQPGRYYNTALRWKHIDMPPPLHDGMLTYPDGTSATAKQMAADVATFLDSVAHPHWKERRKTGWLVLAYLALMAVLTFLLKRRIWRSLP</sequence>
<dbReference type="Gene3D" id="1.20.5.100">
    <property type="entry name" value="Cytochrome c1, transmembrane anchor, C-terminal"/>
    <property type="match status" value="1"/>
</dbReference>
<evidence type="ECO:0000256" key="11">
    <source>
        <dbReference type="SAM" id="Phobius"/>
    </source>
</evidence>
<dbReference type="PRINTS" id="PR00603">
    <property type="entry name" value="CYTOCHROMEC1"/>
</dbReference>
<dbReference type="PATRIC" id="fig|1088869.3.peg.169"/>
<dbReference type="Proteomes" id="UP000004949">
    <property type="component" value="Unassembled WGS sequence"/>
</dbReference>
<evidence type="ECO:0000256" key="3">
    <source>
        <dbReference type="ARBA" id="ARBA00022617"/>
    </source>
</evidence>
<protein>
    <recommendedName>
        <fullName evidence="2">Cytochrome c1</fullName>
    </recommendedName>
</protein>
<evidence type="ECO:0000256" key="8">
    <source>
        <dbReference type="ARBA" id="ARBA00023136"/>
    </source>
</evidence>
<reference evidence="14 15" key="1">
    <citation type="submission" date="2011-10" db="EMBL/GenBank/DDBJ databases">
        <title>Genome sequence of Gluconobacter morbifer G707, isolated from Drosophila gut.</title>
        <authorList>
            <person name="Lee W.-J."/>
            <person name="Kim E.-K."/>
        </authorList>
    </citation>
    <scope>NUCLEOTIDE SEQUENCE [LARGE SCALE GENOMIC DNA]</scope>
    <source>
        <strain evidence="14 15">G707</strain>
    </source>
</reference>
<dbReference type="InterPro" id="IPR036909">
    <property type="entry name" value="Cyt_c-like_dom_sf"/>
</dbReference>
<feature type="binding site" description="covalent" evidence="9">
    <location>
        <position position="163"/>
    </location>
    <ligand>
        <name>heme c</name>
        <dbReference type="ChEBI" id="CHEBI:61717"/>
    </ligand>
</feature>
<dbReference type="GO" id="GO:0020037">
    <property type="term" value="F:heme binding"/>
    <property type="evidence" value="ECO:0007669"/>
    <property type="project" value="InterPro"/>
</dbReference>
<feature type="chain" id="PRO_5003489702" description="Cytochrome c1" evidence="12">
    <location>
        <begin position="23"/>
        <end position="234"/>
    </location>
</feature>
<evidence type="ECO:0000256" key="5">
    <source>
        <dbReference type="ARBA" id="ARBA00022723"/>
    </source>
</evidence>
<feature type="binding site" description="covalent" evidence="9">
    <location>
        <position position="44"/>
    </location>
    <ligand>
        <name>heme c</name>
        <dbReference type="ChEBI" id="CHEBI:61717"/>
    </ligand>
</feature>
<proteinExistence type="predicted"/>
<dbReference type="STRING" id="1088869.GMO_01690"/>
<evidence type="ECO:0000256" key="1">
    <source>
        <dbReference type="ARBA" id="ARBA00004370"/>
    </source>
</evidence>
<evidence type="ECO:0000256" key="12">
    <source>
        <dbReference type="SAM" id="SignalP"/>
    </source>
</evidence>
<feature type="region of interest" description="Disordered" evidence="10">
    <location>
        <begin position="68"/>
        <end position="91"/>
    </location>
</feature>
<feature type="signal peptide" evidence="12">
    <location>
        <begin position="1"/>
        <end position="22"/>
    </location>
</feature>
<dbReference type="Gene3D" id="1.10.760.10">
    <property type="entry name" value="Cytochrome c-like domain"/>
    <property type="match status" value="1"/>
</dbReference>
<name>G6XFA4_9PROT</name>
<dbReference type="Pfam" id="PF02167">
    <property type="entry name" value="Cytochrom_C1"/>
    <property type="match status" value="1"/>
</dbReference>
<keyword evidence="8 11" id="KW-0472">Membrane</keyword>
<keyword evidence="3 9" id="KW-0349">Heme</keyword>
<evidence type="ECO:0000313" key="14">
    <source>
        <dbReference type="EMBL" id="EHH68862.1"/>
    </source>
</evidence>
<evidence type="ECO:0000256" key="9">
    <source>
        <dbReference type="PIRSR" id="PIRSR602326-1"/>
    </source>
</evidence>
<dbReference type="PANTHER" id="PTHR10266:SF3">
    <property type="entry name" value="CYTOCHROME C1, HEME PROTEIN, MITOCHONDRIAL"/>
    <property type="match status" value="1"/>
</dbReference>
<dbReference type="eggNOG" id="COG2857">
    <property type="taxonomic scope" value="Bacteria"/>
</dbReference>